<organism evidence="1 2">
    <name type="scientific">Iris pallida</name>
    <name type="common">Sweet iris</name>
    <dbReference type="NCBI Taxonomy" id="29817"/>
    <lineage>
        <taxon>Eukaryota</taxon>
        <taxon>Viridiplantae</taxon>
        <taxon>Streptophyta</taxon>
        <taxon>Embryophyta</taxon>
        <taxon>Tracheophyta</taxon>
        <taxon>Spermatophyta</taxon>
        <taxon>Magnoliopsida</taxon>
        <taxon>Liliopsida</taxon>
        <taxon>Asparagales</taxon>
        <taxon>Iridaceae</taxon>
        <taxon>Iridoideae</taxon>
        <taxon>Irideae</taxon>
        <taxon>Iris</taxon>
    </lineage>
</organism>
<sequence length="82" mass="9285">MSPGASTRGRRIRGPLVQGDWLETKATSDTILRRMIWNVLAKSQFSIFLIDVRKLVRAAKKYQRFVVEVNKVPSQPNGLSLS</sequence>
<dbReference type="Proteomes" id="UP001140949">
    <property type="component" value="Unassembled WGS sequence"/>
</dbReference>
<dbReference type="AlphaFoldDB" id="A0AAX6EMZ6"/>
<name>A0AAX6EMZ6_IRIPA</name>
<comment type="caution">
    <text evidence="1">The sequence shown here is derived from an EMBL/GenBank/DDBJ whole genome shotgun (WGS) entry which is preliminary data.</text>
</comment>
<reference evidence="1" key="1">
    <citation type="journal article" date="2023" name="GigaByte">
        <title>Genome assembly of the bearded iris, Iris pallida Lam.</title>
        <authorList>
            <person name="Bruccoleri R.E."/>
            <person name="Oakeley E.J."/>
            <person name="Faust A.M.E."/>
            <person name="Altorfer M."/>
            <person name="Dessus-Babus S."/>
            <person name="Burckhardt D."/>
            <person name="Oertli M."/>
            <person name="Naumann U."/>
            <person name="Petersen F."/>
            <person name="Wong J."/>
        </authorList>
    </citation>
    <scope>NUCLEOTIDE SEQUENCE</scope>
    <source>
        <strain evidence="1">GSM-AAB239-AS_SAM_17_03QT</strain>
    </source>
</reference>
<keyword evidence="2" id="KW-1185">Reference proteome</keyword>
<protein>
    <submittedName>
        <fullName evidence="1">Uncharacterized protein</fullName>
    </submittedName>
</protein>
<gene>
    <name evidence="1" type="ORF">M6B38_180465</name>
</gene>
<accession>A0AAX6EMZ6</accession>
<dbReference type="EMBL" id="JANAVB010035418">
    <property type="protein sequence ID" value="KAJ6805434.1"/>
    <property type="molecule type" value="Genomic_DNA"/>
</dbReference>
<evidence type="ECO:0000313" key="2">
    <source>
        <dbReference type="Proteomes" id="UP001140949"/>
    </source>
</evidence>
<reference evidence="1" key="2">
    <citation type="submission" date="2023-04" db="EMBL/GenBank/DDBJ databases">
        <authorList>
            <person name="Bruccoleri R.E."/>
            <person name="Oakeley E.J."/>
            <person name="Faust A.-M."/>
            <person name="Dessus-Babus S."/>
            <person name="Altorfer M."/>
            <person name="Burckhardt D."/>
            <person name="Oertli M."/>
            <person name="Naumann U."/>
            <person name="Petersen F."/>
            <person name="Wong J."/>
        </authorList>
    </citation>
    <scope>NUCLEOTIDE SEQUENCE</scope>
    <source>
        <strain evidence="1">GSM-AAB239-AS_SAM_17_03QT</strain>
        <tissue evidence="1">Leaf</tissue>
    </source>
</reference>
<evidence type="ECO:0000313" key="1">
    <source>
        <dbReference type="EMBL" id="KAJ6805434.1"/>
    </source>
</evidence>
<proteinExistence type="predicted"/>